<gene>
    <name evidence="1" type="ORF">AQS8620_01260</name>
</gene>
<protein>
    <recommendedName>
        <fullName evidence="3">Glycosyl transferase family 8</fullName>
    </recommendedName>
</protein>
<dbReference type="AlphaFoldDB" id="A0A1Y5SB06"/>
<dbReference type="SUPFAM" id="SSF53448">
    <property type="entry name" value="Nucleotide-diphospho-sugar transferases"/>
    <property type="match status" value="1"/>
</dbReference>
<evidence type="ECO:0000313" key="2">
    <source>
        <dbReference type="Proteomes" id="UP000193862"/>
    </source>
</evidence>
<keyword evidence="2" id="KW-1185">Reference proteome</keyword>
<name>A0A1Y5SB06_9RHOB</name>
<evidence type="ECO:0008006" key="3">
    <source>
        <dbReference type="Google" id="ProtNLM"/>
    </source>
</evidence>
<dbReference type="EMBL" id="FWFS01000004">
    <property type="protein sequence ID" value="SLN35878.1"/>
    <property type="molecule type" value="Genomic_DNA"/>
</dbReference>
<dbReference type="InterPro" id="IPR029044">
    <property type="entry name" value="Nucleotide-diphossugar_trans"/>
</dbReference>
<accession>A0A1Y5SB06</accession>
<dbReference type="OrthoDB" id="7684392at2"/>
<reference evidence="1 2" key="1">
    <citation type="submission" date="2017-03" db="EMBL/GenBank/DDBJ databases">
        <authorList>
            <person name="Afonso C.L."/>
            <person name="Miller P.J."/>
            <person name="Scott M.A."/>
            <person name="Spackman E."/>
            <person name="Goraichik I."/>
            <person name="Dimitrov K.M."/>
            <person name="Suarez D.L."/>
            <person name="Swayne D.E."/>
        </authorList>
    </citation>
    <scope>NUCLEOTIDE SEQUENCE [LARGE SCALE GENOMIC DNA]</scope>
    <source>
        <strain evidence="1 2">CECT 8620</strain>
    </source>
</reference>
<dbReference type="Proteomes" id="UP000193862">
    <property type="component" value="Unassembled WGS sequence"/>
</dbReference>
<dbReference type="Gene3D" id="3.90.550.10">
    <property type="entry name" value="Spore Coat Polysaccharide Biosynthesis Protein SpsA, Chain A"/>
    <property type="match status" value="1"/>
</dbReference>
<proteinExistence type="predicted"/>
<dbReference type="RefSeq" id="WP_085835992.1">
    <property type="nucleotide sequence ID" value="NZ_FWFS01000004.1"/>
</dbReference>
<sequence>MTSPANAPLPPADTHGDRPVFNVVAIAQNGRIMYEAALFAASLRHCDPDFAGRLILAVPQAGENWNNDPSVRDVDILDLYKRLGVEIIPFESKHFGQSYPYGNKIEALMALPKGEPFVFFDSDTLIMGPLSRVAFDFDRPCASLKCEGTWPEIELYGPGYYESWKSLYDRFGLDIEPTIDHSQPEEYWKRFLYFNAGFFFYRCPHEFGARFLEYALEIRDNPPPQVALQSFDPWLDQVALPLVIHSFGGARNTLPEDTLDGAISCHYRTFPLLYARENDHVIETLNTVAAPNWIKKVLKEYEPIKRLVYQNRGLKVRDMFDRNDLPRRERTIRNRIRAENLWMR</sequence>
<organism evidence="1 2">
    <name type="scientific">Aquimixticola soesokkakensis</name>
    <dbReference type="NCBI Taxonomy" id="1519096"/>
    <lineage>
        <taxon>Bacteria</taxon>
        <taxon>Pseudomonadati</taxon>
        <taxon>Pseudomonadota</taxon>
        <taxon>Alphaproteobacteria</taxon>
        <taxon>Rhodobacterales</taxon>
        <taxon>Paracoccaceae</taxon>
        <taxon>Aquimixticola</taxon>
    </lineage>
</organism>
<evidence type="ECO:0000313" key="1">
    <source>
        <dbReference type="EMBL" id="SLN35878.1"/>
    </source>
</evidence>